<feature type="coiled-coil region" evidence="7">
    <location>
        <begin position="57"/>
        <end position="84"/>
    </location>
</feature>
<dbReference type="Pfam" id="PF00512">
    <property type="entry name" value="HisKA"/>
    <property type="match status" value="1"/>
</dbReference>
<reference evidence="10" key="1">
    <citation type="submission" date="2023-02" db="EMBL/GenBank/DDBJ databases">
        <title>Description and genomic characterization of Salipiger bruguierae sp. nov., isolated from the sediment of mangrove plant Bruguiera sexangula.</title>
        <authorList>
            <person name="Long M."/>
        </authorList>
    </citation>
    <scope>NUCLEOTIDE SEQUENCE</scope>
    <source>
        <strain evidence="10">H15</strain>
        <plasmid evidence="10">unnamed3</plasmid>
    </source>
</reference>
<organism evidence="10">
    <name type="scientific">Alloyangia sp. H15</name>
    <dbReference type="NCBI Taxonomy" id="3029062"/>
    <lineage>
        <taxon>Bacteria</taxon>
        <taxon>Pseudomonadati</taxon>
        <taxon>Pseudomonadota</taxon>
        <taxon>Alphaproteobacteria</taxon>
        <taxon>Rhodobacterales</taxon>
        <taxon>Roseobacteraceae</taxon>
        <taxon>Alloyangia</taxon>
    </lineage>
</organism>
<evidence type="ECO:0000256" key="2">
    <source>
        <dbReference type="ARBA" id="ARBA00012438"/>
    </source>
</evidence>
<dbReference type="EMBL" id="CP123388">
    <property type="protein sequence ID" value="XCC97623.1"/>
    <property type="molecule type" value="Genomic_DNA"/>
</dbReference>
<sequence length="741" mass="82007">MIDPDEPLEVQVARQAKIIDALVRRANRQHEVGGTAYGAFQSAIALQAQVWAKTRDLERTTDALRHARDDSERMRKNLADALAALDGGVALFTGGRLEVCNDIFQRLLPDISDRLRPGLEIGACLGAMAESDHLVTVEGSFDAALAQARRGMAGASVVSLVIELTGDRWYQINLQRTSDENLVLLLTEMTAIVRRNRSEKESLIDRQADYLQAVFENMTSGVCTFSPAGEVMMYNQQFRQLLGLPYTILQKGVELARMLDFVAQHGLIAEAAEHDIGHWLDRLERQGRLRRRLRHASGRMLDLHAHRLPDGGVLLELKDVTLETRATVMLENRVIERTAELTRANAQLRLQFEEKARVEEELRIAKERAEAAVSSKTRFLAAASHDLLQPINAAKLLIATLLEAAADTRFAPTVERLEGSFTSIEQLLHSLLDISRLESADSALTPSELCLGTLMRSVWEDQMPLAQRKGVQLDVVPSMVYVRSDPVYLLRSIQNLVVNALQYTPQGGRVLVGCRRRGGRVELQVWDTGIGISRKDQKRIFEEFARADNVPLGSGVGLGLSIVDRTCRQLGHQVRVRSKPGVGSVFSIEMEAVAGRRAEPVEGCERAPAVSYEMDHIVLLVENDSDVLYAFSQKLEQWGASVLAARSIGEALGHVRDMGMPPDIILADYQLDGDETGDVAIAEVRRACGAQVPAIMITAHRGNGLMKKGASQGFSVLTKPVQLARLRSLIEWKVRWQSPEA</sequence>
<dbReference type="InterPro" id="IPR036890">
    <property type="entry name" value="HATPase_C_sf"/>
</dbReference>
<dbReference type="InterPro" id="IPR005467">
    <property type="entry name" value="His_kinase_dom"/>
</dbReference>
<evidence type="ECO:0000313" key="10">
    <source>
        <dbReference type="EMBL" id="XCC97623.1"/>
    </source>
</evidence>
<evidence type="ECO:0000256" key="1">
    <source>
        <dbReference type="ARBA" id="ARBA00000085"/>
    </source>
</evidence>
<dbReference type="SUPFAM" id="SSF55785">
    <property type="entry name" value="PYP-like sensor domain (PAS domain)"/>
    <property type="match status" value="1"/>
</dbReference>
<dbReference type="Gene3D" id="1.10.287.130">
    <property type="match status" value="1"/>
</dbReference>
<evidence type="ECO:0000256" key="6">
    <source>
        <dbReference type="PROSITE-ProRule" id="PRU00169"/>
    </source>
</evidence>
<keyword evidence="10" id="KW-0614">Plasmid</keyword>
<proteinExistence type="predicted"/>
<evidence type="ECO:0000256" key="3">
    <source>
        <dbReference type="ARBA" id="ARBA00022553"/>
    </source>
</evidence>
<dbReference type="FunFam" id="3.30.565.10:FF:000049">
    <property type="entry name" value="Two-component sensor histidine kinase"/>
    <property type="match status" value="1"/>
</dbReference>
<dbReference type="PROSITE" id="PS50109">
    <property type="entry name" value="HIS_KIN"/>
    <property type="match status" value="1"/>
</dbReference>
<dbReference type="SMART" id="SM00387">
    <property type="entry name" value="HATPase_c"/>
    <property type="match status" value="1"/>
</dbReference>
<feature type="coiled-coil region" evidence="7">
    <location>
        <begin position="341"/>
        <end position="375"/>
    </location>
</feature>
<keyword evidence="4" id="KW-0808">Transferase</keyword>
<keyword evidence="3 6" id="KW-0597">Phosphoprotein</keyword>
<dbReference type="InterPro" id="IPR004358">
    <property type="entry name" value="Sig_transdc_His_kin-like_C"/>
</dbReference>
<dbReference type="InterPro" id="IPR001789">
    <property type="entry name" value="Sig_transdc_resp-reg_receiver"/>
</dbReference>
<dbReference type="EC" id="2.7.13.3" evidence="2"/>
<name>A0AAU8AT05_9RHOB</name>
<dbReference type="PANTHER" id="PTHR43047:SF9">
    <property type="entry name" value="HISTIDINE KINASE"/>
    <property type="match status" value="1"/>
</dbReference>
<dbReference type="SUPFAM" id="SSF47384">
    <property type="entry name" value="Homodimeric domain of signal transducing histidine kinase"/>
    <property type="match status" value="1"/>
</dbReference>
<dbReference type="InterPro" id="IPR003661">
    <property type="entry name" value="HisK_dim/P_dom"/>
</dbReference>
<feature type="modified residue" description="4-aspartylphosphate" evidence="6">
    <location>
        <position position="668"/>
    </location>
</feature>
<dbReference type="PROSITE" id="PS50110">
    <property type="entry name" value="RESPONSE_REGULATORY"/>
    <property type="match status" value="1"/>
</dbReference>
<evidence type="ECO:0000259" key="8">
    <source>
        <dbReference type="PROSITE" id="PS50109"/>
    </source>
</evidence>
<dbReference type="Gene3D" id="3.30.450.20">
    <property type="entry name" value="PAS domain"/>
    <property type="match status" value="1"/>
</dbReference>
<dbReference type="CDD" id="cd00075">
    <property type="entry name" value="HATPase"/>
    <property type="match status" value="1"/>
</dbReference>
<dbReference type="Gene3D" id="3.30.565.10">
    <property type="entry name" value="Histidine kinase-like ATPase, C-terminal domain"/>
    <property type="match status" value="1"/>
</dbReference>
<dbReference type="GO" id="GO:0000155">
    <property type="term" value="F:phosphorelay sensor kinase activity"/>
    <property type="evidence" value="ECO:0007669"/>
    <property type="project" value="InterPro"/>
</dbReference>
<evidence type="ECO:0000256" key="7">
    <source>
        <dbReference type="SAM" id="Coils"/>
    </source>
</evidence>
<dbReference type="RefSeq" id="WP_353476512.1">
    <property type="nucleotide sequence ID" value="NZ_CP123388.1"/>
</dbReference>
<dbReference type="CDD" id="cd00156">
    <property type="entry name" value="REC"/>
    <property type="match status" value="1"/>
</dbReference>
<gene>
    <name evidence="10" type="ORF">PVT71_26725</name>
</gene>
<protein>
    <recommendedName>
        <fullName evidence="2">histidine kinase</fullName>
        <ecNumber evidence="2">2.7.13.3</ecNumber>
    </recommendedName>
</protein>
<comment type="catalytic activity">
    <reaction evidence="1">
        <text>ATP + protein L-histidine = ADP + protein N-phospho-L-histidine.</text>
        <dbReference type="EC" id="2.7.13.3"/>
    </reaction>
</comment>
<keyword evidence="7" id="KW-0175">Coiled coil</keyword>
<dbReference type="CDD" id="cd00082">
    <property type="entry name" value="HisKA"/>
    <property type="match status" value="1"/>
</dbReference>
<dbReference type="GO" id="GO:0009927">
    <property type="term" value="F:histidine phosphotransfer kinase activity"/>
    <property type="evidence" value="ECO:0007669"/>
    <property type="project" value="TreeGrafter"/>
</dbReference>
<dbReference type="InterPro" id="IPR011006">
    <property type="entry name" value="CheY-like_superfamily"/>
</dbReference>
<dbReference type="Pfam" id="PF02518">
    <property type="entry name" value="HATPase_c"/>
    <property type="match status" value="1"/>
</dbReference>
<accession>A0AAU8AT05</accession>
<keyword evidence="5" id="KW-0418">Kinase</keyword>
<dbReference type="AlphaFoldDB" id="A0AAU8AT05"/>
<feature type="domain" description="Response regulatory" evidence="9">
    <location>
        <begin position="617"/>
        <end position="734"/>
    </location>
</feature>
<dbReference type="InterPro" id="IPR003594">
    <property type="entry name" value="HATPase_dom"/>
</dbReference>
<dbReference type="PRINTS" id="PR00344">
    <property type="entry name" value="BCTRLSENSOR"/>
</dbReference>
<geneLocation type="plasmid" evidence="10">
    <name>unnamed3</name>
</geneLocation>
<dbReference type="SUPFAM" id="SSF52172">
    <property type="entry name" value="CheY-like"/>
    <property type="match status" value="1"/>
</dbReference>
<evidence type="ECO:0000256" key="5">
    <source>
        <dbReference type="ARBA" id="ARBA00022777"/>
    </source>
</evidence>
<dbReference type="Gene3D" id="3.40.50.2300">
    <property type="match status" value="1"/>
</dbReference>
<dbReference type="Pfam" id="PF00072">
    <property type="entry name" value="Response_reg"/>
    <property type="match status" value="1"/>
</dbReference>
<dbReference type="SUPFAM" id="SSF55874">
    <property type="entry name" value="ATPase domain of HSP90 chaperone/DNA topoisomerase II/histidine kinase"/>
    <property type="match status" value="1"/>
</dbReference>
<feature type="domain" description="Histidine kinase" evidence="8">
    <location>
        <begin position="382"/>
        <end position="594"/>
    </location>
</feature>
<dbReference type="SMART" id="SM00388">
    <property type="entry name" value="HisKA"/>
    <property type="match status" value="1"/>
</dbReference>
<dbReference type="GO" id="GO:0005886">
    <property type="term" value="C:plasma membrane"/>
    <property type="evidence" value="ECO:0007669"/>
    <property type="project" value="TreeGrafter"/>
</dbReference>
<dbReference type="PANTHER" id="PTHR43047">
    <property type="entry name" value="TWO-COMPONENT HISTIDINE PROTEIN KINASE"/>
    <property type="match status" value="1"/>
</dbReference>
<dbReference type="Pfam" id="PF12860">
    <property type="entry name" value="PAS_7"/>
    <property type="match status" value="1"/>
</dbReference>
<evidence type="ECO:0000259" key="9">
    <source>
        <dbReference type="PROSITE" id="PS50110"/>
    </source>
</evidence>
<dbReference type="InterPro" id="IPR036097">
    <property type="entry name" value="HisK_dim/P_sf"/>
</dbReference>
<dbReference type="SMART" id="SM00448">
    <property type="entry name" value="REC"/>
    <property type="match status" value="1"/>
</dbReference>
<evidence type="ECO:0000256" key="4">
    <source>
        <dbReference type="ARBA" id="ARBA00022679"/>
    </source>
</evidence>
<dbReference type="InterPro" id="IPR035965">
    <property type="entry name" value="PAS-like_dom_sf"/>
</dbReference>